<dbReference type="Pfam" id="PF07690">
    <property type="entry name" value="MFS_1"/>
    <property type="match status" value="1"/>
</dbReference>
<dbReference type="GO" id="GO:0005886">
    <property type="term" value="C:plasma membrane"/>
    <property type="evidence" value="ECO:0007669"/>
    <property type="project" value="UniProtKB-SubCell"/>
</dbReference>
<feature type="transmembrane region" description="Helical" evidence="7">
    <location>
        <begin position="474"/>
        <end position="501"/>
    </location>
</feature>
<feature type="transmembrane region" description="Helical" evidence="7">
    <location>
        <begin position="363"/>
        <end position="385"/>
    </location>
</feature>
<dbReference type="Gene3D" id="1.20.1720.10">
    <property type="entry name" value="Multidrug resistance protein D"/>
    <property type="match status" value="1"/>
</dbReference>
<evidence type="ECO:0000256" key="4">
    <source>
        <dbReference type="ARBA" id="ARBA00022692"/>
    </source>
</evidence>
<keyword evidence="3" id="KW-1003">Cell membrane</keyword>
<feature type="transmembrane region" description="Helical" evidence="7">
    <location>
        <begin position="86"/>
        <end position="105"/>
    </location>
</feature>
<feature type="transmembrane region" description="Helical" evidence="7">
    <location>
        <begin position="15"/>
        <end position="38"/>
    </location>
</feature>
<feature type="transmembrane region" description="Helical" evidence="7">
    <location>
        <begin position="144"/>
        <end position="163"/>
    </location>
</feature>
<dbReference type="InterPro" id="IPR011701">
    <property type="entry name" value="MFS"/>
</dbReference>
<dbReference type="SUPFAM" id="SSF103473">
    <property type="entry name" value="MFS general substrate transporter"/>
    <property type="match status" value="1"/>
</dbReference>
<dbReference type="PROSITE" id="PS50850">
    <property type="entry name" value="MFS"/>
    <property type="match status" value="1"/>
</dbReference>
<evidence type="ECO:0000256" key="6">
    <source>
        <dbReference type="ARBA" id="ARBA00023136"/>
    </source>
</evidence>
<evidence type="ECO:0000259" key="8">
    <source>
        <dbReference type="PROSITE" id="PS50850"/>
    </source>
</evidence>
<feature type="transmembrane region" description="Helical" evidence="7">
    <location>
        <begin position="205"/>
        <end position="225"/>
    </location>
</feature>
<feature type="transmembrane region" description="Helical" evidence="7">
    <location>
        <begin position="169"/>
        <end position="193"/>
    </location>
</feature>
<dbReference type="InterPro" id="IPR020846">
    <property type="entry name" value="MFS_dom"/>
</dbReference>
<dbReference type="InterPro" id="IPR036259">
    <property type="entry name" value="MFS_trans_sf"/>
</dbReference>
<evidence type="ECO:0000256" key="5">
    <source>
        <dbReference type="ARBA" id="ARBA00022989"/>
    </source>
</evidence>
<comment type="subcellular location">
    <subcellularLocation>
        <location evidence="1">Cell membrane</location>
        <topology evidence="1">Multi-pass membrane protein</topology>
    </subcellularLocation>
</comment>
<evidence type="ECO:0000256" key="3">
    <source>
        <dbReference type="ARBA" id="ARBA00022475"/>
    </source>
</evidence>
<evidence type="ECO:0000313" key="9">
    <source>
        <dbReference type="EMBL" id="GIH17370.1"/>
    </source>
</evidence>
<dbReference type="InterPro" id="IPR004638">
    <property type="entry name" value="EmrB-like"/>
</dbReference>
<feature type="domain" description="Major facilitator superfamily (MFS) profile" evidence="8">
    <location>
        <begin position="17"/>
        <end position="505"/>
    </location>
</feature>
<dbReference type="PANTHER" id="PTHR42718">
    <property type="entry name" value="MAJOR FACILITATOR SUPERFAMILY MULTIDRUG TRANSPORTER MFSC"/>
    <property type="match status" value="1"/>
</dbReference>
<comment type="caution">
    <text evidence="9">The sequence shown here is derived from an EMBL/GenBank/DDBJ whole genome shotgun (WGS) entry which is preliminary data.</text>
</comment>
<dbReference type="NCBIfam" id="TIGR00711">
    <property type="entry name" value="efflux_EmrB"/>
    <property type="match status" value="1"/>
</dbReference>
<gene>
    <name evidence="9" type="ORF">Raf01_55420</name>
</gene>
<dbReference type="EMBL" id="BONZ01000052">
    <property type="protein sequence ID" value="GIH17370.1"/>
    <property type="molecule type" value="Genomic_DNA"/>
</dbReference>
<evidence type="ECO:0000256" key="2">
    <source>
        <dbReference type="ARBA" id="ARBA00022448"/>
    </source>
</evidence>
<protein>
    <submittedName>
        <fullName evidence="9">MFS transporter</fullName>
    </submittedName>
</protein>
<feature type="transmembrane region" description="Helical" evidence="7">
    <location>
        <begin position="338"/>
        <end position="357"/>
    </location>
</feature>
<dbReference type="PRINTS" id="PR01036">
    <property type="entry name" value="TCRTETB"/>
</dbReference>
<keyword evidence="10" id="KW-1185">Reference proteome</keyword>
<feature type="transmembrane region" description="Helical" evidence="7">
    <location>
        <begin position="58"/>
        <end position="77"/>
    </location>
</feature>
<proteinExistence type="predicted"/>
<feature type="transmembrane region" description="Helical" evidence="7">
    <location>
        <begin position="310"/>
        <end position="331"/>
    </location>
</feature>
<dbReference type="RefSeq" id="WP_239133958.1">
    <property type="nucleotide sequence ID" value="NZ_BONZ01000052.1"/>
</dbReference>
<reference evidence="9" key="1">
    <citation type="submission" date="2021-01" db="EMBL/GenBank/DDBJ databases">
        <title>Whole genome shotgun sequence of Rugosimonospora africana NBRC 104875.</title>
        <authorList>
            <person name="Komaki H."/>
            <person name="Tamura T."/>
        </authorList>
    </citation>
    <scope>NUCLEOTIDE SEQUENCE</scope>
    <source>
        <strain evidence="9">NBRC 104875</strain>
    </source>
</reference>
<keyword evidence="2" id="KW-0813">Transport</keyword>
<feature type="transmembrane region" description="Helical" evidence="7">
    <location>
        <begin position="275"/>
        <end position="298"/>
    </location>
</feature>
<keyword evidence="5 7" id="KW-1133">Transmembrane helix</keyword>
<dbReference type="CDD" id="cd17321">
    <property type="entry name" value="MFS_MMR_MDR_like"/>
    <property type="match status" value="1"/>
</dbReference>
<dbReference type="Proteomes" id="UP000642748">
    <property type="component" value="Unassembled WGS sequence"/>
</dbReference>
<dbReference type="AlphaFoldDB" id="A0A8J3QTV7"/>
<evidence type="ECO:0000256" key="7">
    <source>
        <dbReference type="SAM" id="Phobius"/>
    </source>
</evidence>
<accession>A0A8J3QTV7</accession>
<dbReference type="Gene3D" id="1.20.1250.20">
    <property type="entry name" value="MFS general substrate transporter like domains"/>
    <property type="match status" value="1"/>
</dbReference>
<feature type="transmembrane region" description="Helical" evidence="7">
    <location>
        <begin position="237"/>
        <end position="254"/>
    </location>
</feature>
<organism evidence="9 10">
    <name type="scientific">Rugosimonospora africana</name>
    <dbReference type="NCBI Taxonomy" id="556532"/>
    <lineage>
        <taxon>Bacteria</taxon>
        <taxon>Bacillati</taxon>
        <taxon>Actinomycetota</taxon>
        <taxon>Actinomycetes</taxon>
        <taxon>Micromonosporales</taxon>
        <taxon>Micromonosporaceae</taxon>
        <taxon>Rugosimonospora</taxon>
    </lineage>
</organism>
<dbReference type="PANTHER" id="PTHR42718:SF42">
    <property type="entry name" value="EXPORT PROTEIN"/>
    <property type="match status" value="1"/>
</dbReference>
<feature type="transmembrane region" description="Helical" evidence="7">
    <location>
        <begin position="406"/>
        <end position="427"/>
    </location>
</feature>
<keyword evidence="4 7" id="KW-0812">Transmembrane</keyword>
<sequence>MGAPPTTNTGHPRRWTILAVLIVSLVVVVLDNTVLNVALRVISDPHHGLGASQSDLEWAINSYTLVFAGLLFTWGVLGDRFGRRKILLLGMVLFGLSSLASAYAQSPGQLIIARSLMGIGGAAILPATLSIISNVFDPRERARAIGIWAGSVGLGVAIGPVLGGVLLEHFWWGSVFLINVPILVFGIIAVTMLVPESRNPQPGRIDVAGVLLSIVGLVLLVYGIINGGDHGFQHPQAWGTLLGAAAVLVAFVLVERRLTFPSLDVKLFSNPRFSGAVASVGLVFFAGMGTLFFIAFYLQLVRGYSPLETGVLMTPFAAAQLVFAPRSAALVRRYGPKAVGAGGMALVTVSLIGFVGVGQTTAIWLVGVLFFLEGAGMALVMPPATESIMSTLPREKAGVGSAVGNTIRQVGGALGVAILGSILSAVYRGRMDGHLAGLPAGVRETARESVSGTYAVAGQLGPQGRSLISAGNDAFIAAMHWAAAGSVLVGLLGIVVVLGWVPRRAATVHAPEPDAAESLAEEQLELAEA</sequence>
<evidence type="ECO:0000256" key="1">
    <source>
        <dbReference type="ARBA" id="ARBA00004651"/>
    </source>
</evidence>
<dbReference type="GO" id="GO:0022857">
    <property type="term" value="F:transmembrane transporter activity"/>
    <property type="evidence" value="ECO:0007669"/>
    <property type="project" value="InterPro"/>
</dbReference>
<keyword evidence="6 7" id="KW-0472">Membrane</keyword>
<feature type="transmembrane region" description="Helical" evidence="7">
    <location>
        <begin position="111"/>
        <end position="132"/>
    </location>
</feature>
<name>A0A8J3QTV7_9ACTN</name>
<evidence type="ECO:0000313" key="10">
    <source>
        <dbReference type="Proteomes" id="UP000642748"/>
    </source>
</evidence>